<evidence type="ECO:0000259" key="3">
    <source>
        <dbReference type="Pfam" id="PF00561"/>
    </source>
</evidence>
<dbReference type="Proteomes" id="UP000189818">
    <property type="component" value="Unassembled WGS sequence"/>
</dbReference>
<dbReference type="EMBL" id="FUYM01000017">
    <property type="protein sequence ID" value="SKC10042.1"/>
    <property type="molecule type" value="Genomic_DNA"/>
</dbReference>
<evidence type="ECO:0000256" key="1">
    <source>
        <dbReference type="ARBA" id="ARBA00022801"/>
    </source>
</evidence>
<gene>
    <name evidence="4" type="ORF">SAMN06295920_11714</name>
</gene>
<dbReference type="Gene3D" id="3.40.50.1820">
    <property type="entry name" value="alpha/beta hydrolase"/>
    <property type="match status" value="1"/>
</dbReference>
<dbReference type="PANTHER" id="PTHR43329">
    <property type="entry name" value="EPOXIDE HYDROLASE"/>
    <property type="match status" value="1"/>
</dbReference>
<feature type="chain" id="PRO_5013024497" evidence="2">
    <location>
        <begin position="35"/>
        <end position="328"/>
    </location>
</feature>
<evidence type="ECO:0000256" key="2">
    <source>
        <dbReference type="SAM" id="SignalP"/>
    </source>
</evidence>
<dbReference type="InterPro" id="IPR029058">
    <property type="entry name" value="AB_hydrolase_fold"/>
</dbReference>
<dbReference type="OrthoDB" id="9804723at2"/>
<keyword evidence="5" id="KW-1185">Reference proteome</keyword>
<organism evidence="4 5">
    <name type="scientific">Rhizorhabdus histidinilytica</name>
    <dbReference type="NCBI Taxonomy" id="439228"/>
    <lineage>
        <taxon>Bacteria</taxon>
        <taxon>Pseudomonadati</taxon>
        <taxon>Pseudomonadota</taxon>
        <taxon>Alphaproteobacteria</taxon>
        <taxon>Sphingomonadales</taxon>
        <taxon>Sphingomonadaceae</taxon>
        <taxon>Rhizorhabdus</taxon>
    </lineage>
</organism>
<protein>
    <submittedName>
        <fullName evidence="4">Pimeloyl-ACP methyl ester carboxylesterase</fullName>
    </submittedName>
</protein>
<name>A0A1T5GNP4_9SPHN</name>
<keyword evidence="2" id="KW-0732">Signal</keyword>
<dbReference type="Pfam" id="PF00561">
    <property type="entry name" value="Abhydrolase_1"/>
    <property type="match status" value="1"/>
</dbReference>
<dbReference type="SUPFAM" id="SSF53474">
    <property type="entry name" value="alpha/beta-Hydrolases"/>
    <property type="match status" value="1"/>
</dbReference>
<evidence type="ECO:0000313" key="4">
    <source>
        <dbReference type="EMBL" id="SKC10042.1"/>
    </source>
</evidence>
<feature type="signal peptide" evidence="2">
    <location>
        <begin position="1"/>
        <end position="34"/>
    </location>
</feature>
<dbReference type="AlphaFoldDB" id="A0A1T5GNP4"/>
<keyword evidence="1" id="KW-0378">Hydrolase</keyword>
<reference evidence="5" key="1">
    <citation type="submission" date="2017-02" db="EMBL/GenBank/DDBJ databases">
        <authorList>
            <person name="Varghese N."/>
            <person name="Submissions S."/>
        </authorList>
    </citation>
    <scope>NUCLEOTIDE SEQUENCE [LARGE SCALE GENOMIC DNA]</scope>
    <source>
        <strain evidence="5">UM2</strain>
    </source>
</reference>
<sequence>MAGKDVSRTGWMGRCLAYAAVLLGLAGASPPARAAEAAAPPTVETIAARDMHWRVLRWGPRDGVGVLLLHGFPQDADSWQPVASTLAAAGYNVVAFDQRGASAATLSRPGDYVFDNFMADALAVADATGLRRFHVAGFGWGGAMAWMLAAYHPDRVRSMTTLRYPHPAAFVDGIEHDPEQRASWEAVRKEIGPDNIDKRAAALLADDATGLRAFLRKSGLPEDASDRYVARLSQPGVLVGGLSWGTALVPAQFAAVPPVRVPALFVWSKGPAVSESTVQASARYAKGPYRVVELKDVGHFMIETAPQIVAAPILDFLRETDAPPAARK</sequence>
<dbReference type="GO" id="GO:0016787">
    <property type="term" value="F:hydrolase activity"/>
    <property type="evidence" value="ECO:0007669"/>
    <property type="project" value="UniProtKB-KW"/>
</dbReference>
<proteinExistence type="predicted"/>
<dbReference type="STRING" id="439228.SAMN06295920_11714"/>
<accession>A0A1T5GNP4</accession>
<evidence type="ECO:0000313" key="5">
    <source>
        <dbReference type="Proteomes" id="UP000189818"/>
    </source>
</evidence>
<feature type="domain" description="AB hydrolase-1" evidence="3">
    <location>
        <begin position="66"/>
        <end position="306"/>
    </location>
</feature>
<dbReference type="RefSeq" id="WP_079650802.1">
    <property type="nucleotide sequence ID" value="NZ_FUYM01000017.1"/>
</dbReference>
<dbReference type="InterPro" id="IPR000639">
    <property type="entry name" value="Epox_hydrolase-like"/>
</dbReference>
<dbReference type="PRINTS" id="PR00412">
    <property type="entry name" value="EPOXHYDRLASE"/>
</dbReference>
<dbReference type="InterPro" id="IPR000073">
    <property type="entry name" value="AB_hydrolase_1"/>
</dbReference>